<dbReference type="Gene3D" id="3.40.50.720">
    <property type="entry name" value="NAD(P)-binding Rossmann-like Domain"/>
    <property type="match status" value="1"/>
</dbReference>
<evidence type="ECO:0000313" key="7">
    <source>
        <dbReference type="Proteomes" id="UP000483035"/>
    </source>
</evidence>
<evidence type="ECO:0000256" key="1">
    <source>
        <dbReference type="ARBA" id="ARBA00022723"/>
    </source>
</evidence>
<dbReference type="PANTHER" id="PTHR43401">
    <property type="entry name" value="L-THREONINE 3-DEHYDROGENASE"/>
    <property type="match status" value="1"/>
</dbReference>
<dbReference type="SUPFAM" id="SSF51735">
    <property type="entry name" value="NAD(P)-binding Rossmann-fold domains"/>
    <property type="match status" value="1"/>
</dbReference>
<dbReference type="EMBL" id="WUEY01000020">
    <property type="protein sequence ID" value="NEI73675.1"/>
    <property type="molecule type" value="Genomic_DNA"/>
</dbReference>
<proteinExistence type="predicted"/>
<dbReference type="Pfam" id="PF08240">
    <property type="entry name" value="ADH_N"/>
    <property type="match status" value="1"/>
</dbReference>
<evidence type="ECO:0000256" key="2">
    <source>
        <dbReference type="ARBA" id="ARBA00022833"/>
    </source>
</evidence>
<keyword evidence="1" id="KW-0479">Metal-binding</keyword>
<dbReference type="GO" id="GO:0046872">
    <property type="term" value="F:metal ion binding"/>
    <property type="evidence" value="ECO:0007669"/>
    <property type="project" value="UniProtKB-KW"/>
</dbReference>
<evidence type="ECO:0000313" key="6">
    <source>
        <dbReference type="EMBL" id="NEI73675.1"/>
    </source>
</evidence>
<dbReference type="PANTHER" id="PTHR43401:SF2">
    <property type="entry name" value="L-THREONINE 3-DEHYDROGENASE"/>
    <property type="match status" value="1"/>
</dbReference>
<organism evidence="6 7">
    <name type="scientific">Rhizobium lusitanum</name>
    <dbReference type="NCBI Taxonomy" id="293958"/>
    <lineage>
        <taxon>Bacteria</taxon>
        <taxon>Pseudomonadati</taxon>
        <taxon>Pseudomonadota</taxon>
        <taxon>Alphaproteobacteria</taxon>
        <taxon>Hyphomicrobiales</taxon>
        <taxon>Rhizobiaceae</taxon>
        <taxon>Rhizobium/Agrobacterium group</taxon>
        <taxon>Rhizobium</taxon>
    </lineage>
</organism>
<dbReference type="RefSeq" id="WP_163992217.1">
    <property type="nucleotide sequence ID" value="NZ_WUEY01000020.1"/>
</dbReference>
<reference evidence="6 7" key="1">
    <citation type="submission" date="2019-12" db="EMBL/GenBank/DDBJ databases">
        <title>Rhizobium genotypes associated with high levels of biological nitrogen fixation by grain legumes in a temperate-maritime cropping system.</title>
        <authorList>
            <person name="Maluk M."/>
            <person name="Francesc Ferrando Molina F."/>
            <person name="Lopez Del Egido L."/>
            <person name="Lafos M."/>
            <person name="Langarica-Fuentes A."/>
            <person name="Gebre Yohannes G."/>
            <person name="Young M.W."/>
            <person name="Martin P."/>
            <person name="Gantlett R."/>
            <person name="Kenicer G."/>
            <person name="Hawes C."/>
            <person name="Begg G.S."/>
            <person name="Quilliam R.S."/>
            <person name="Squire G.R."/>
            <person name="Poole P.S."/>
            <person name="Young P.W."/>
            <person name="Iannetta P.M."/>
            <person name="James E.K."/>
        </authorList>
    </citation>
    <scope>NUCLEOTIDE SEQUENCE [LARGE SCALE GENOMIC DNA]</scope>
    <source>
        <strain evidence="6 7">JHI1118</strain>
    </source>
</reference>
<dbReference type="Pfam" id="PF00107">
    <property type="entry name" value="ADH_zinc_N"/>
    <property type="match status" value="1"/>
</dbReference>
<evidence type="ECO:0000256" key="3">
    <source>
        <dbReference type="ARBA" id="ARBA00023002"/>
    </source>
</evidence>
<protein>
    <submittedName>
        <fullName evidence="6">Alcohol dehydrogenase catalytic domain-containing protein</fullName>
    </submittedName>
</protein>
<keyword evidence="2" id="KW-0862">Zinc</keyword>
<dbReference type="Proteomes" id="UP000483035">
    <property type="component" value="Unassembled WGS sequence"/>
</dbReference>
<accession>A0A6L9UCJ4</accession>
<feature type="domain" description="Enoyl reductase (ER)" evidence="5">
    <location>
        <begin position="13"/>
        <end position="335"/>
    </location>
</feature>
<name>A0A6L9UCJ4_9HYPH</name>
<dbReference type="InterPro" id="IPR013149">
    <property type="entry name" value="ADH-like_C"/>
</dbReference>
<dbReference type="Gene3D" id="3.90.180.10">
    <property type="entry name" value="Medium-chain alcohol dehydrogenases, catalytic domain"/>
    <property type="match status" value="1"/>
</dbReference>
<dbReference type="SMART" id="SM00829">
    <property type="entry name" value="PKS_ER"/>
    <property type="match status" value="1"/>
</dbReference>
<dbReference type="InterPro" id="IPR036291">
    <property type="entry name" value="NAD(P)-bd_dom_sf"/>
</dbReference>
<dbReference type="SUPFAM" id="SSF50129">
    <property type="entry name" value="GroES-like"/>
    <property type="match status" value="1"/>
</dbReference>
<feature type="region of interest" description="Disordered" evidence="4">
    <location>
        <begin position="1"/>
        <end position="23"/>
    </location>
</feature>
<keyword evidence="3" id="KW-0560">Oxidoreductase</keyword>
<dbReference type="InterPro" id="IPR011032">
    <property type="entry name" value="GroES-like_sf"/>
</dbReference>
<dbReference type="InterPro" id="IPR020843">
    <property type="entry name" value="ER"/>
</dbReference>
<dbReference type="InterPro" id="IPR013154">
    <property type="entry name" value="ADH-like_N"/>
</dbReference>
<dbReference type="InterPro" id="IPR050129">
    <property type="entry name" value="Zn_alcohol_dh"/>
</dbReference>
<comment type="caution">
    <text evidence="6">The sequence shown here is derived from an EMBL/GenBank/DDBJ whole genome shotgun (WGS) entry which is preliminary data.</text>
</comment>
<sequence>MRSVLLKDKPGPGHVRRAELPDAPVPGNDEVQIRLIFAGMCHTDLAMINGEIGPERGYFPTFPIVLGHEFLGRVIARGDNVENVSVGDRVIGGCHLTCGSCKWCLSRRSMLCERKKVLGLDTDGIFAEVFNLPAAVVVPVTNGVTDRLAALAEPFAVSAHAVELAAPEVGERIAIIGPGSIGQLTVGALKGYDVAVFGTKSDALQLQRCLQLGAREVYDESSAIERMYGTFDVVIEAAGATVAVSEGVRLLGRGGRLICLGLPADDATFSSAELALSEKTIIGARAYDRGTWKNIPGMLAEAPDLEETVSHVLHFDRYLEALDLIRSRSASKILLHF</sequence>
<feature type="compositionally biased region" description="Basic and acidic residues" evidence="4">
    <location>
        <begin position="1"/>
        <end position="20"/>
    </location>
</feature>
<evidence type="ECO:0000259" key="5">
    <source>
        <dbReference type="SMART" id="SM00829"/>
    </source>
</evidence>
<evidence type="ECO:0000256" key="4">
    <source>
        <dbReference type="SAM" id="MobiDB-lite"/>
    </source>
</evidence>
<dbReference type="GO" id="GO:0016491">
    <property type="term" value="F:oxidoreductase activity"/>
    <property type="evidence" value="ECO:0007669"/>
    <property type="project" value="UniProtKB-KW"/>
</dbReference>
<gene>
    <name evidence="6" type="ORF">GR212_29410</name>
</gene>
<dbReference type="AlphaFoldDB" id="A0A6L9UCJ4"/>